<dbReference type="EMBL" id="ML003079">
    <property type="protein sequence ID" value="RKP34763.1"/>
    <property type="molecule type" value="Genomic_DNA"/>
</dbReference>
<organism evidence="3 4">
    <name type="scientific">Dimargaris cristalligena</name>
    <dbReference type="NCBI Taxonomy" id="215637"/>
    <lineage>
        <taxon>Eukaryota</taxon>
        <taxon>Fungi</taxon>
        <taxon>Fungi incertae sedis</taxon>
        <taxon>Zoopagomycota</taxon>
        <taxon>Kickxellomycotina</taxon>
        <taxon>Dimargaritomycetes</taxon>
        <taxon>Dimargaritales</taxon>
        <taxon>Dimargaritaceae</taxon>
        <taxon>Dimargaris</taxon>
    </lineage>
</organism>
<feature type="chain" id="PRO_5020492059" evidence="2">
    <location>
        <begin position="22"/>
        <end position="115"/>
    </location>
</feature>
<sequence>MNILNCIGLLILSSLALSCASEQGFTTPNFGEFTDDQLSQNIERLKLSMSPEEVAEADLMGQSPLFGQFILKYPSDEPVPSVADNGSQSSDRDRDDNSTHGTPSDHAFFEHPDVP</sequence>
<evidence type="ECO:0000313" key="4">
    <source>
        <dbReference type="Proteomes" id="UP000268162"/>
    </source>
</evidence>
<protein>
    <submittedName>
        <fullName evidence="3">Uncharacterized protein</fullName>
    </submittedName>
</protein>
<evidence type="ECO:0000256" key="2">
    <source>
        <dbReference type="SAM" id="SignalP"/>
    </source>
</evidence>
<evidence type="ECO:0000313" key="3">
    <source>
        <dbReference type="EMBL" id="RKP34763.1"/>
    </source>
</evidence>
<keyword evidence="4" id="KW-1185">Reference proteome</keyword>
<accession>A0A4P9ZNB0</accession>
<feature type="region of interest" description="Disordered" evidence="1">
    <location>
        <begin position="76"/>
        <end position="115"/>
    </location>
</feature>
<name>A0A4P9ZNB0_9FUNG</name>
<proteinExistence type="predicted"/>
<gene>
    <name evidence="3" type="ORF">BJ085DRAFT_40772</name>
</gene>
<reference evidence="4" key="1">
    <citation type="journal article" date="2018" name="Nat. Microbiol.">
        <title>Leveraging single-cell genomics to expand the fungal tree of life.</title>
        <authorList>
            <person name="Ahrendt S.R."/>
            <person name="Quandt C.A."/>
            <person name="Ciobanu D."/>
            <person name="Clum A."/>
            <person name="Salamov A."/>
            <person name="Andreopoulos B."/>
            <person name="Cheng J.F."/>
            <person name="Woyke T."/>
            <person name="Pelin A."/>
            <person name="Henrissat B."/>
            <person name="Reynolds N.K."/>
            <person name="Benny G.L."/>
            <person name="Smith M.E."/>
            <person name="James T.Y."/>
            <person name="Grigoriev I.V."/>
        </authorList>
    </citation>
    <scope>NUCLEOTIDE SEQUENCE [LARGE SCALE GENOMIC DNA]</scope>
    <source>
        <strain evidence="4">RSA 468</strain>
    </source>
</reference>
<evidence type="ECO:0000256" key="1">
    <source>
        <dbReference type="SAM" id="MobiDB-lite"/>
    </source>
</evidence>
<dbReference type="AlphaFoldDB" id="A0A4P9ZNB0"/>
<dbReference type="Proteomes" id="UP000268162">
    <property type="component" value="Unassembled WGS sequence"/>
</dbReference>
<keyword evidence="2" id="KW-0732">Signal</keyword>
<feature type="signal peptide" evidence="2">
    <location>
        <begin position="1"/>
        <end position="21"/>
    </location>
</feature>